<dbReference type="EMBL" id="CP020715">
    <property type="protein sequence ID" value="ARJ06531.1"/>
    <property type="molecule type" value="Genomic_DNA"/>
</dbReference>
<dbReference type="AlphaFoldDB" id="A0A1X9LRH0"/>
<dbReference type="PRINTS" id="PR00598">
    <property type="entry name" value="HTHMARR"/>
</dbReference>
<gene>
    <name evidence="1" type="ORF">B5808_15870</name>
</gene>
<evidence type="ECO:0000313" key="1">
    <source>
        <dbReference type="EMBL" id="ARJ06531.1"/>
    </source>
</evidence>
<dbReference type="InterPro" id="IPR036388">
    <property type="entry name" value="WH-like_DNA-bd_sf"/>
</dbReference>
<dbReference type="RefSeq" id="WP_085020669.1">
    <property type="nucleotide sequence ID" value="NZ_BMHD01000001.1"/>
</dbReference>
<keyword evidence="2" id="KW-1185">Reference proteome</keyword>
<dbReference type="InterPro" id="IPR039422">
    <property type="entry name" value="MarR/SlyA-like"/>
</dbReference>
<dbReference type="GO" id="GO:0006950">
    <property type="term" value="P:response to stress"/>
    <property type="evidence" value="ECO:0007669"/>
    <property type="project" value="TreeGrafter"/>
</dbReference>
<dbReference type="SMART" id="SM00347">
    <property type="entry name" value="HTH_MARR"/>
    <property type="match status" value="1"/>
</dbReference>
<dbReference type="Proteomes" id="UP000192775">
    <property type="component" value="Chromosome"/>
</dbReference>
<reference evidence="1 2" key="1">
    <citation type="submission" date="2017-04" db="EMBL/GenBank/DDBJ databases">
        <authorList>
            <person name="Afonso C.L."/>
            <person name="Miller P.J."/>
            <person name="Scott M.A."/>
            <person name="Spackman E."/>
            <person name="Goraichik I."/>
            <person name="Dimitrov K.M."/>
            <person name="Suarez D.L."/>
            <person name="Swayne D.E."/>
        </authorList>
    </citation>
    <scope>NUCLEOTIDE SEQUENCE [LARGE SCALE GENOMIC DNA]</scope>
    <source>
        <strain evidence="2">XA(T)</strain>
    </source>
</reference>
<dbReference type="InterPro" id="IPR000835">
    <property type="entry name" value="HTH_MarR-typ"/>
</dbReference>
<name>A0A1X9LRH0_9MICO</name>
<dbReference type="Gene3D" id="1.10.10.10">
    <property type="entry name" value="Winged helix-like DNA-binding domain superfamily/Winged helix DNA-binding domain"/>
    <property type="match status" value="1"/>
</dbReference>
<dbReference type="PROSITE" id="PS50995">
    <property type="entry name" value="HTH_MARR_2"/>
    <property type="match status" value="1"/>
</dbReference>
<dbReference type="Pfam" id="PF01047">
    <property type="entry name" value="MarR"/>
    <property type="match status" value="1"/>
</dbReference>
<dbReference type="PANTHER" id="PTHR33164:SF43">
    <property type="entry name" value="HTH-TYPE TRANSCRIPTIONAL REPRESSOR YETL"/>
    <property type="match status" value="1"/>
</dbReference>
<protein>
    <submittedName>
        <fullName evidence="1">Uncharacterized protein</fullName>
    </submittedName>
</protein>
<sequence>MAHDSELGWALGVVFRAWQRETEEAVGDLPHGPRGFQILSTLATGDPPTQASIAMHLGIDRTVLTYVLDDLAAAGLVERTADARDRRVRRLVLTASGRSRVEELRARVAAVEAGMFPGLTAEESASLRSLVERAAAGMHTGDGDHDACRVVQDILADAAG</sequence>
<proteinExistence type="predicted"/>
<accession>A0A1X9LRH0</accession>
<dbReference type="InterPro" id="IPR036390">
    <property type="entry name" value="WH_DNA-bd_sf"/>
</dbReference>
<dbReference type="GO" id="GO:0003700">
    <property type="term" value="F:DNA-binding transcription factor activity"/>
    <property type="evidence" value="ECO:0007669"/>
    <property type="project" value="InterPro"/>
</dbReference>
<dbReference type="SUPFAM" id="SSF46785">
    <property type="entry name" value="Winged helix' DNA-binding domain"/>
    <property type="match status" value="1"/>
</dbReference>
<evidence type="ECO:0000313" key="2">
    <source>
        <dbReference type="Proteomes" id="UP000192775"/>
    </source>
</evidence>
<dbReference type="STRING" id="1619308.B5808_15870"/>
<dbReference type="PANTHER" id="PTHR33164">
    <property type="entry name" value="TRANSCRIPTIONAL REGULATOR, MARR FAMILY"/>
    <property type="match status" value="1"/>
</dbReference>
<organism evidence="1 2">
    <name type="scientific">Cnuibacter physcomitrellae</name>
    <dbReference type="NCBI Taxonomy" id="1619308"/>
    <lineage>
        <taxon>Bacteria</taxon>
        <taxon>Bacillati</taxon>
        <taxon>Actinomycetota</taxon>
        <taxon>Actinomycetes</taxon>
        <taxon>Micrococcales</taxon>
        <taxon>Microbacteriaceae</taxon>
        <taxon>Cnuibacter</taxon>
    </lineage>
</organism>
<dbReference type="KEGG" id="cphy:B5808_15870"/>